<gene>
    <name evidence="1" type="ORF">GWK09_14600</name>
</gene>
<reference evidence="1 2" key="1">
    <citation type="submission" date="2020-01" db="EMBL/GenBank/DDBJ databases">
        <title>Muriicola jejuensis KCTC 22299.</title>
        <authorList>
            <person name="Wang G."/>
        </authorList>
    </citation>
    <scope>NUCLEOTIDE SEQUENCE [LARGE SCALE GENOMIC DNA]</scope>
    <source>
        <strain evidence="1 2">KCTC 22299</strain>
    </source>
</reference>
<dbReference type="Pfam" id="PF11042">
    <property type="entry name" value="DUF2750"/>
    <property type="match status" value="1"/>
</dbReference>
<dbReference type="RefSeq" id="WP_163694214.1">
    <property type="nucleotide sequence ID" value="NZ_FXTW01000011.1"/>
</dbReference>
<dbReference type="Proteomes" id="UP000468443">
    <property type="component" value="Unassembled WGS sequence"/>
</dbReference>
<proteinExistence type="predicted"/>
<sequence length="151" mass="17288">MFQDHITVKNRHKRFIKTICETEVVYGLEDHLGFATSSSVHYEDEEGKAVQIICFWAEKTLAKSCIKDSWAEYKVSEIPLTDFIENWCIGMGNDGLLVGTQFDKNMFGFEVDPFELIIDLTTELKSQGKDLNLLKFNGISDLEKQVKTLIN</sequence>
<dbReference type="EMBL" id="JAABOP010000007">
    <property type="protein sequence ID" value="NER11758.1"/>
    <property type="molecule type" value="Genomic_DNA"/>
</dbReference>
<organism evidence="1 2">
    <name type="scientific">Muriicola jejuensis</name>
    <dbReference type="NCBI Taxonomy" id="504488"/>
    <lineage>
        <taxon>Bacteria</taxon>
        <taxon>Pseudomonadati</taxon>
        <taxon>Bacteroidota</taxon>
        <taxon>Flavobacteriia</taxon>
        <taxon>Flavobacteriales</taxon>
        <taxon>Flavobacteriaceae</taxon>
        <taxon>Muriicola</taxon>
    </lineage>
</organism>
<comment type="caution">
    <text evidence="1">The sequence shown here is derived from an EMBL/GenBank/DDBJ whole genome shotgun (WGS) entry which is preliminary data.</text>
</comment>
<dbReference type="AlphaFoldDB" id="A0A6P0UIP2"/>
<evidence type="ECO:0000313" key="1">
    <source>
        <dbReference type="EMBL" id="NER11758.1"/>
    </source>
</evidence>
<evidence type="ECO:0000313" key="2">
    <source>
        <dbReference type="Proteomes" id="UP000468443"/>
    </source>
</evidence>
<name>A0A6P0UIP2_9FLAO</name>
<dbReference type="InterPro" id="IPR021284">
    <property type="entry name" value="DUF2750"/>
</dbReference>
<keyword evidence="2" id="KW-1185">Reference proteome</keyword>
<protein>
    <submittedName>
        <fullName evidence="1">DUF2750 domain-containing protein</fullName>
    </submittedName>
</protein>
<accession>A0A6P0UIP2</accession>